<gene>
    <name evidence="1" type="ORF">CURHAP_LOCUS6915</name>
</gene>
<proteinExistence type="predicted"/>
<reference evidence="1 2" key="1">
    <citation type="submission" date="2020-05" db="EMBL/GenBank/DDBJ databases">
        <authorList>
            <person name="Campoy J."/>
            <person name="Schneeberger K."/>
            <person name="Spophaly S."/>
        </authorList>
    </citation>
    <scope>NUCLEOTIDE SEQUENCE [LARGE SCALE GENOMIC DNA]</scope>
    <source>
        <strain evidence="1">PruArmRojPasFocal</strain>
    </source>
</reference>
<name>A0A6J5TPG8_PRUAR</name>
<organism evidence="1 2">
    <name type="scientific">Prunus armeniaca</name>
    <name type="common">Apricot</name>
    <name type="synonym">Armeniaca vulgaris</name>
    <dbReference type="NCBI Taxonomy" id="36596"/>
    <lineage>
        <taxon>Eukaryota</taxon>
        <taxon>Viridiplantae</taxon>
        <taxon>Streptophyta</taxon>
        <taxon>Embryophyta</taxon>
        <taxon>Tracheophyta</taxon>
        <taxon>Spermatophyta</taxon>
        <taxon>Magnoliopsida</taxon>
        <taxon>eudicotyledons</taxon>
        <taxon>Gunneridae</taxon>
        <taxon>Pentapetalae</taxon>
        <taxon>rosids</taxon>
        <taxon>fabids</taxon>
        <taxon>Rosales</taxon>
        <taxon>Rosaceae</taxon>
        <taxon>Amygdaloideae</taxon>
        <taxon>Amygdaleae</taxon>
        <taxon>Prunus</taxon>
    </lineage>
</organism>
<dbReference type="AlphaFoldDB" id="A0A6J5TPG8"/>
<accession>A0A6J5TPG8</accession>
<dbReference type="Proteomes" id="UP000507222">
    <property type="component" value="Unassembled WGS sequence"/>
</dbReference>
<protein>
    <submittedName>
        <fullName evidence="1">Uncharacterized protein</fullName>
    </submittedName>
</protein>
<evidence type="ECO:0000313" key="2">
    <source>
        <dbReference type="Proteomes" id="UP000507222"/>
    </source>
</evidence>
<dbReference type="EMBL" id="CAEKDK010000001">
    <property type="protein sequence ID" value="CAB4264925.1"/>
    <property type="molecule type" value="Genomic_DNA"/>
</dbReference>
<evidence type="ECO:0000313" key="1">
    <source>
        <dbReference type="EMBL" id="CAB4264925.1"/>
    </source>
</evidence>
<sequence length="139" mass="14997">MAATPTAWGLSPALPSLSSPITNPHKPIKALLHPNFFRPFSSSKTNPVIGLSRSLAQVQNPLCSRISHTAAVAPKRAYKVLAVSGLLNGNFETDGELEQNIPNTCAGCLKHHKLVDNLGLVVEYDLRKDIDADTDMDKV</sequence>